<dbReference type="EMBL" id="BMHP01000002">
    <property type="protein sequence ID" value="GGD73959.1"/>
    <property type="molecule type" value="Genomic_DNA"/>
</dbReference>
<dbReference type="InterPro" id="IPR041698">
    <property type="entry name" value="Methyltransf_25"/>
</dbReference>
<keyword evidence="3" id="KW-1185">Reference proteome</keyword>
<dbReference type="CDD" id="cd02440">
    <property type="entry name" value="AdoMet_MTases"/>
    <property type="match status" value="1"/>
</dbReference>
<dbReference type="SUPFAM" id="SSF53335">
    <property type="entry name" value="S-adenosyl-L-methionine-dependent methyltransferases"/>
    <property type="match status" value="1"/>
</dbReference>
<dbReference type="RefSeq" id="WP_188993163.1">
    <property type="nucleotide sequence ID" value="NZ_BMHP01000002.1"/>
</dbReference>
<dbReference type="Gene3D" id="2.20.25.110">
    <property type="entry name" value="S-adenosyl-L-methionine-dependent methyltransferases"/>
    <property type="match status" value="1"/>
</dbReference>
<evidence type="ECO:0000259" key="1">
    <source>
        <dbReference type="Pfam" id="PF13649"/>
    </source>
</evidence>
<dbReference type="GO" id="GO:0032259">
    <property type="term" value="P:methylation"/>
    <property type="evidence" value="ECO:0007669"/>
    <property type="project" value="UniProtKB-KW"/>
</dbReference>
<dbReference type="PANTHER" id="PTHR42912">
    <property type="entry name" value="METHYLTRANSFERASE"/>
    <property type="match status" value="1"/>
</dbReference>
<organism evidence="2 3">
    <name type="scientific">Paenibacillus nasutitermitis</name>
    <dbReference type="NCBI Taxonomy" id="1652958"/>
    <lineage>
        <taxon>Bacteria</taxon>
        <taxon>Bacillati</taxon>
        <taxon>Bacillota</taxon>
        <taxon>Bacilli</taxon>
        <taxon>Bacillales</taxon>
        <taxon>Paenibacillaceae</taxon>
        <taxon>Paenibacillus</taxon>
    </lineage>
</organism>
<dbReference type="Pfam" id="PF13649">
    <property type="entry name" value="Methyltransf_25"/>
    <property type="match status" value="1"/>
</dbReference>
<accession>A0A916Z2S5</accession>
<dbReference type="GO" id="GO:0008168">
    <property type="term" value="F:methyltransferase activity"/>
    <property type="evidence" value="ECO:0007669"/>
    <property type="project" value="UniProtKB-KW"/>
</dbReference>
<dbReference type="InterPro" id="IPR050508">
    <property type="entry name" value="Methyltransf_Superfamily"/>
</dbReference>
<comment type="caution">
    <text evidence="2">The sequence shown here is derived from an EMBL/GenBank/DDBJ whole genome shotgun (WGS) entry which is preliminary data.</text>
</comment>
<gene>
    <name evidence="2" type="ORF">GCM10010911_34820</name>
</gene>
<keyword evidence="2" id="KW-0808">Transferase</keyword>
<proteinExistence type="predicted"/>
<dbReference type="Gene3D" id="3.40.50.150">
    <property type="entry name" value="Vaccinia Virus protein VP39"/>
    <property type="match status" value="1"/>
</dbReference>
<reference evidence="2" key="2">
    <citation type="submission" date="2020-09" db="EMBL/GenBank/DDBJ databases">
        <authorList>
            <person name="Sun Q."/>
            <person name="Zhou Y."/>
        </authorList>
    </citation>
    <scope>NUCLEOTIDE SEQUENCE</scope>
    <source>
        <strain evidence="2">CGMCC 1.15178</strain>
    </source>
</reference>
<feature type="domain" description="Methyltransferase" evidence="1">
    <location>
        <begin position="44"/>
        <end position="139"/>
    </location>
</feature>
<evidence type="ECO:0000313" key="2">
    <source>
        <dbReference type="EMBL" id="GGD73959.1"/>
    </source>
</evidence>
<reference evidence="2" key="1">
    <citation type="journal article" date="2014" name="Int. J. Syst. Evol. Microbiol.">
        <title>Complete genome sequence of Corynebacterium casei LMG S-19264T (=DSM 44701T), isolated from a smear-ripened cheese.</title>
        <authorList>
            <consortium name="US DOE Joint Genome Institute (JGI-PGF)"/>
            <person name="Walter F."/>
            <person name="Albersmeier A."/>
            <person name="Kalinowski J."/>
            <person name="Ruckert C."/>
        </authorList>
    </citation>
    <scope>NUCLEOTIDE SEQUENCE</scope>
    <source>
        <strain evidence="2">CGMCC 1.15178</strain>
    </source>
</reference>
<dbReference type="AlphaFoldDB" id="A0A916Z2S5"/>
<evidence type="ECO:0000313" key="3">
    <source>
        <dbReference type="Proteomes" id="UP000612456"/>
    </source>
</evidence>
<dbReference type="InterPro" id="IPR029063">
    <property type="entry name" value="SAM-dependent_MTases_sf"/>
</dbReference>
<sequence>MSAWYERSFGSDYMIVYRHRNWEQASSEVGRMAGWLELPEGARVLDIGCGMGRHALALANLGYRVTGVDLSEALLEEAREQDKEGRLDTLIQGDMRHLPIGDGQFQATVNLFTSFGYFEEQADNHQVLKEIRRVLTPDGRFLIDFLNPDYVKKHLVPHSRRIDEPTGLLIDETRVIRDECVRKQIIINSETDGARRYEEHVRLLSLDWFEGALSEAGLTLESVYGDYEGRTYDKAESPRMIMTGKVFS</sequence>
<protein>
    <submittedName>
        <fullName evidence="2">Methyltransferase</fullName>
    </submittedName>
</protein>
<keyword evidence="2" id="KW-0489">Methyltransferase</keyword>
<name>A0A916Z2S5_9BACL</name>
<dbReference type="Proteomes" id="UP000612456">
    <property type="component" value="Unassembled WGS sequence"/>
</dbReference>